<dbReference type="SUPFAM" id="SSF53474">
    <property type="entry name" value="alpha/beta-Hydrolases"/>
    <property type="match status" value="1"/>
</dbReference>
<feature type="chain" id="PRO_5041266628" description="Hydrogenase" evidence="2">
    <location>
        <begin position="27"/>
        <end position="617"/>
    </location>
</feature>
<proteinExistence type="predicted"/>
<dbReference type="EMBL" id="JAPDRN010000077">
    <property type="protein sequence ID" value="KAJ9627498.1"/>
    <property type="molecule type" value="Genomic_DNA"/>
</dbReference>
<keyword evidence="2" id="KW-0732">Signal</keyword>
<feature type="signal peptide" evidence="2">
    <location>
        <begin position="1"/>
        <end position="26"/>
    </location>
</feature>
<organism evidence="3">
    <name type="scientific">Knufia peltigerae</name>
    <dbReference type="NCBI Taxonomy" id="1002370"/>
    <lineage>
        <taxon>Eukaryota</taxon>
        <taxon>Fungi</taxon>
        <taxon>Dikarya</taxon>
        <taxon>Ascomycota</taxon>
        <taxon>Pezizomycotina</taxon>
        <taxon>Eurotiomycetes</taxon>
        <taxon>Chaetothyriomycetidae</taxon>
        <taxon>Chaetothyriales</taxon>
        <taxon>Trichomeriaceae</taxon>
        <taxon>Knufia</taxon>
    </lineage>
</organism>
<reference evidence="3" key="1">
    <citation type="submission" date="2022-10" db="EMBL/GenBank/DDBJ databases">
        <title>Culturing micro-colonial fungi from biological soil crusts in the Mojave desert and describing Neophaeococcomyces mojavensis, and introducing the new genera and species Taxawa tesnikishii.</title>
        <authorList>
            <person name="Kurbessoian T."/>
            <person name="Stajich J.E."/>
        </authorList>
    </citation>
    <scope>NUCLEOTIDE SEQUENCE</scope>
    <source>
        <strain evidence="3">TK_35</strain>
    </source>
</reference>
<comment type="caution">
    <text evidence="3">The sequence shown here is derived from an EMBL/GenBank/DDBJ whole genome shotgun (WGS) entry which is preliminary data.</text>
</comment>
<dbReference type="GO" id="GO:0047989">
    <property type="term" value="F:hydroxybutyrate-dimer hydrolase activity"/>
    <property type="evidence" value="ECO:0007669"/>
    <property type="project" value="InterPro"/>
</dbReference>
<evidence type="ECO:0008006" key="4">
    <source>
        <dbReference type="Google" id="ProtNLM"/>
    </source>
</evidence>
<dbReference type="Gene3D" id="3.40.50.1820">
    <property type="entry name" value="alpha/beta hydrolase"/>
    <property type="match status" value="1"/>
</dbReference>
<keyword evidence="1" id="KW-0378">Hydrolase</keyword>
<dbReference type="Pfam" id="PF10605">
    <property type="entry name" value="3HBOH"/>
    <property type="match status" value="1"/>
</dbReference>
<evidence type="ECO:0000313" key="3">
    <source>
        <dbReference type="EMBL" id="KAJ9627498.1"/>
    </source>
</evidence>
<gene>
    <name evidence="3" type="ORF">H2204_009725</name>
</gene>
<evidence type="ECO:0000256" key="2">
    <source>
        <dbReference type="SAM" id="SignalP"/>
    </source>
</evidence>
<dbReference type="GO" id="GO:0019605">
    <property type="term" value="P:butyrate metabolic process"/>
    <property type="evidence" value="ECO:0007669"/>
    <property type="project" value="InterPro"/>
</dbReference>
<dbReference type="AlphaFoldDB" id="A0AA38XXX0"/>
<name>A0AA38XXX0_9EURO</name>
<dbReference type="InterPro" id="IPR029058">
    <property type="entry name" value="AB_hydrolase_fold"/>
</dbReference>
<dbReference type="InterPro" id="IPR016582">
    <property type="entry name" value="OHBut_olig_hydro_put"/>
</dbReference>
<protein>
    <recommendedName>
        <fullName evidence="4">Hydrogenase</fullName>
    </recommendedName>
</protein>
<sequence>MNIHRSLAPLCAALALLPGGISVAEAATPRPTAAAPVFEQWRETLHRGNDELLTAGLGIDALRSATAPAFSNLAQPTAEEARRRAIWSSWRGIADLAPGGGFGDVYGSLQAVPGREFSAYARIPGARQPHRVLVQVPDSFDASRRCLVVAASSGSRGIYGAIAVAGSWGLAHGCAVAYTDKGAGSDYYDLDARAGFQADGTPASQGALAFIPAGAAATQGMAFKHAHSGDNPEANWGRHLLQALQFGLQALDRAYPESAPFTAANTRTLGVGVSNGGGAVLRAAEIEGDWFDAMVAGEPNVSVAGAPALYDFVTQAALLMPCALLAEDDLPQPPMRAQAVPMWTHRCATLKSAGLVQGDDTAAQARSARQQLLDAGLSADALRAGAFSTGFDLWRAIAVTYSSAYGRYGAGEHPCAYSFSAAGADGRPGAATAEARATWWSEGSGIPPGNGVVLADGNAAGAEADPMRGLNCLRALGNGDSADARRVRAGIAAATAKAPRRGLPIVVIHGLEDGLVPISMTSDRYVPFARKTGAQIAYWRVNNAQHFDSLLAFPDYRKRYVPLLPYMFAAMDQVWDHLEDPAHTLPQDALIQPTPRAEAPLRREQLSIPAVQAIPSR</sequence>
<evidence type="ECO:0000256" key="1">
    <source>
        <dbReference type="ARBA" id="ARBA00022801"/>
    </source>
</evidence>
<accession>A0AA38XXX0</accession>